<organism evidence="1 2">
    <name type="scientific">Candidatus Terrybacteria bacterium RIFCSPHIGHO2_02_41_19</name>
    <dbReference type="NCBI Taxonomy" id="1802364"/>
    <lineage>
        <taxon>Bacteria</taxon>
        <taxon>Candidatus Terryibacteriota</taxon>
    </lineage>
</organism>
<gene>
    <name evidence="1" type="ORF">A2W59_00780</name>
</gene>
<dbReference type="AlphaFoldDB" id="A0A1G2PT39"/>
<reference evidence="1 2" key="1">
    <citation type="journal article" date="2016" name="Nat. Commun.">
        <title>Thousands of microbial genomes shed light on interconnected biogeochemical processes in an aquifer system.</title>
        <authorList>
            <person name="Anantharaman K."/>
            <person name="Brown C.T."/>
            <person name="Hug L.A."/>
            <person name="Sharon I."/>
            <person name="Castelle C.J."/>
            <person name="Probst A.J."/>
            <person name="Thomas B.C."/>
            <person name="Singh A."/>
            <person name="Wilkins M.J."/>
            <person name="Karaoz U."/>
            <person name="Brodie E.L."/>
            <person name="Williams K.H."/>
            <person name="Hubbard S.S."/>
            <person name="Banfield J.F."/>
        </authorList>
    </citation>
    <scope>NUCLEOTIDE SEQUENCE [LARGE SCALE GENOMIC DNA]</scope>
</reference>
<accession>A0A1G2PT39</accession>
<dbReference type="EMBL" id="MHSU01000002">
    <property type="protein sequence ID" value="OHA51510.1"/>
    <property type="molecule type" value="Genomic_DNA"/>
</dbReference>
<dbReference type="Proteomes" id="UP000178646">
    <property type="component" value="Unassembled WGS sequence"/>
</dbReference>
<evidence type="ECO:0000313" key="2">
    <source>
        <dbReference type="Proteomes" id="UP000178646"/>
    </source>
</evidence>
<evidence type="ECO:0000313" key="1">
    <source>
        <dbReference type="EMBL" id="OHA51510.1"/>
    </source>
</evidence>
<sequence>MEKIGFEIENENDSGTVAVLEREENKKEPEIKMTALAEEYLSFNNNEIRLEKDLNDMLEKVNSMEETSPSSEFLKGQLCLELYDIYENSDKKEKNDLADVFLNQANESFLESVNGEDFEIAVKNKEGEKMIFAGKSHALAYLGDITAKDFYENGNKADWNKSLEYYKKAIEAEPDEGKKHELKVIVDIRKITHYLGDENKLKVWKTSRRIDLRGRTADFSLEYAGNKNGTIKKYIDATKHLRKEKEGWSDTAVLRLDKKIADFLTEFDFDALLKKADKKEELSEDDKEMLRKINYCGVYVAEKLEEAMEGEIKNSEKLNLRKALYLNPNKLTKFPQFVHL</sequence>
<protein>
    <submittedName>
        <fullName evidence="1">Uncharacterized protein</fullName>
    </submittedName>
</protein>
<proteinExistence type="predicted"/>
<name>A0A1G2PT39_9BACT</name>
<comment type="caution">
    <text evidence="1">The sequence shown here is derived from an EMBL/GenBank/DDBJ whole genome shotgun (WGS) entry which is preliminary data.</text>
</comment>